<protein>
    <submittedName>
        <fullName evidence="1">Uncharacterized protein</fullName>
    </submittedName>
</protein>
<dbReference type="EMBL" id="BARW01008665">
    <property type="protein sequence ID" value="GAI86490.1"/>
    <property type="molecule type" value="Genomic_DNA"/>
</dbReference>
<proteinExistence type="predicted"/>
<organism evidence="1">
    <name type="scientific">marine sediment metagenome</name>
    <dbReference type="NCBI Taxonomy" id="412755"/>
    <lineage>
        <taxon>unclassified sequences</taxon>
        <taxon>metagenomes</taxon>
        <taxon>ecological metagenomes</taxon>
    </lineage>
</organism>
<reference evidence="1" key="1">
    <citation type="journal article" date="2014" name="Front. Microbiol.">
        <title>High frequency of phylogenetically diverse reductive dehalogenase-homologous genes in deep subseafloor sedimentary metagenomes.</title>
        <authorList>
            <person name="Kawai M."/>
            <person name="Futagami T."/>
            <person name="Toyoda A."/>
            <person name="Takaki Y."/>
            <person name="Nishi S."/>
            <person name="Hori S."/>
            <person name="Arai W."/>
            <person name="Tsubouchi T."/>
            <person name="Morono Y."/>
            <person name="Uchiyama I."/>
            <person name="Ito T."/>
            <person name="Fujiyama A."/>
            <person name="Inagaki F."/>
            <person name="Takami H."/>
        </authorList>
    </citation>
    <scope>NUCLEOTIDE SEQUENCE</scope>
    <source>
        <strain evidence="1">Expedition CK06-06</strain>
    </source>
</reference>
<accession>X1TFZ8</accession>
<gene>
    <name evidence="1" type="ORF">S12H4_17681</name>
</gene>
<dbReference type="AlphaFoldDB" id="X1TFZ8"/>
<comment type="caution">
    <text evidence="1">The sequence shown here is derived from an EMBL/GenBank/DDBJ whole genome shotgun (WGS) entry which is preliminary data.</text>
</comment>
<name>X1TFZ8_9ZZZZ</name>
<evidence type="ECO:0000313" key="1">
    <source>
        <dbReference type="EMBL" id="GAI86490.1"/>
    </source>
</evidence>
<sequence length="122" mass="12405">MAELAGKHGSVTLANAQLSVKNWSMSLVGDALETTNFDNSTGGRSYIPGLKGWSGSFECNYSTGNTALPGSSGTIICKTSTGITGVFKGGIIITGMDVTTPIDGIVTQSYTFQGTGAVGLTS</sequence>